<dbReference type="CDD" id="cd21631">
    <property type="entry name" value="RHH_CopG_NikR-like"/>
    <property type="match status" value="1"/>
</dbReference>
<name>A0A345UPR7_9BACT</name>
<gene>
    <name evidence="1" type="ORF">CYPRO_3236</name>
</gene>
<evidence type="ECO:0000313" key="1">
    <source>
        <dbReference type="EMBL" id="AXJ02469.1"/>
    </source>
</evidence>
<dbReference type="InterPro" id="IPR010985">
    <property type="entry name" value="Ribbon_hlx_hlx"/>
</dbReference>
<dbReference type="AlphaFoldDB" id="A0A345UPR7"/>
<dbReference type="Gene3D" id="1.10.1220.10">
    <property type="entry name" value="Met repressor-like"/>
    <property type="match status" value="1"/>
</dbReference>
<accession>A0A345UPR7</accession>
<dbReference type="SUPFAM" id="SSF47598">
    <property type="entry name" value="Ribbon-helix-helix"/>
    <property type="match status" value="1"/>
</dbReference>
<dbReference type="InterPro" id="IPR013321">
    <property type="entry name" value="Arc_rbn_hlx_hlx"/>
</dbReference>
<dbReference type="RefSeq" id="WP_114985554.1">
    <property type="nucleotide sequence ID" value="NZ_CP027806.1"/>
</dbReference>
<organism evidence="1 2">
    <name type="scientific">Cyclonatronum proteinivorum</name>
    <dbReference type="NCBI Taxonomy" id="1457365"/>
    <lineage>
        <taxon>Bacteria</taxon>
        <taxon>Pseudomonadati</taxon>
        <taxon>Balneolota</taxon>
        <taxon>Balneolia</taxon>
        <taxon>Balneolales</taxon>
        <taxon>Cyclonatronaceae</taxon>
        <taxon>Cyclonatronum</taxon>
    </lineage>
</organism>
<evidence type="ECO:0000313" key="2">
    <source>
        <dbReference type="Proteomes" id="UP000254808"/>
    </source>
</evidence>
<dbReference type="GO" id="GO:0006355">
    <property type="term" value="P:regulation of DNA-templated transcription"/>
    <property type="evidence" value="ECO:0007669"/>
    <property type="project" value="InterPro"/>
</dbReference>
<dbReference type="OrthoDB" id="598413at2"/>
<protein>
    <submittedName>
        <fullName evidence="1">HicB family protein</fullName>
    </submittedName>
</protein>
<proteinExistence type="predicted"/>
<dbReference type="Proteomes" id="UP000254808">
    <property type="component" value="Chromosome"/>
</dbReference>
<dbReference type="EMBL" id="CP027806">
    <property type="protein sequence ID" value="AXJ02469.1"/>
    <property type="molecule type" value="Genomic_DNA"/>
</dbReference>
<keyword evidence="2" id="KW-1185">Reference proteome</keyword>
<reference evidence="1 2" key="1">
    <citation type="submission" date="2018-03" db="EMBL/GenBank/DDBJ databases">
        <title>Phenotypic and genomic properties of Cyclonatronum proteinivorum gen. nov., sp. nov., a haloalkaliphilic bacteroidete from soda lakes possessing Na+-translocating rhodopsin.</title>
        <authorList>
            <person name="Toshchakov S.V."/>
            <person name="Korzhenkov A."/>
            <person name="Samarov N.I."/>
            <person name="Kublanov I.V."/>
            <person name="Muntyan M.S."/>
            <person name="Sorokin D.Y."/>
        </authorList>
    </citation>
    <scope>NUCLEOTIDE SEQUENCE [LARGE SCALE GENOMIC DNA]</scope>
    <source>
        <strain evidence="1 2">Omega</strain>
    </source>
</reference>
<sequence>MSTLSVRLPDSVHRKLKEMARKEGVSMNQLISLAVAEKLSSLLTVEYLEDRAKKASPEAFKRLLEKVPDVEPEDYDTL</sequence>
<dbReference type="KEGG" id="cprv:CYPRO_3236"/>
<dbReference type="Pfam" id="PF05534">
    <property type="entry name" value="HicB"/>
    <property type="match status" value="1"/>
</dbReference>
<dbReference type="InterPro" id="IPR008651">
    <property type="entry name" value="Uncharacterised_HicB"/>
</dbReference>